<evidence type="ECO:0000313" key="19">
    <source>
        <dbReference type="Proteomes" id="UP001174136"/>
    </source>
</evidence>
<feature type="domain" description="C3H1-type" evidence="15">
    <location>
        <begin position="365"/>
        <end position="387"/>
    </location>
</feature>
<evidence type="ECO:0000313" key="18">
    <source>
        <dbReference type="EMBL" id="KAK0152755.1"/>
    </source>
</evidence>
<dbReference type="AlphaFoldDB" id="A0AA47N6H4"/>
<evidence type="ECO:0000259" key="16">
    <source>
        <dbReference type="PROSITE" id="PS50918"/>
    </source>
</evidence>
<proteinExistence type="inferred from homology"/>
<evidence type="ECO:0000256" key="14">
    <source>
        <dbReference type="SAM" id="Phobius"/>
    </source>
</evidence>
<evidence type="ECO:0000256" key="10">
    <source>
        <dbReference type="ARBA" id="ARBA00023242"/>
    </source>
</evidence>
<dbReference type="GO" id="GO:0005634">
    <property type="term" value="C:nucleus"/>
    <property type="evidence" value="ECO:0007669"/>
    <property type="project" value="UniProtKB-SubCell"/>
</dbReference>
<keyword evidence="6 12" id="KW-0479">Metal-binding</keyword>
<evidence type="ECO:0000256" key="13">
    <source>
        <dbReference type="SAM" id="MobiDB-lite"/>
    </source>
</evidence>
<feature type="region of interest" description="Disordered" evidence="13">
    <location>
        <begin position="31"/>
        <end position="54"/>
    </location>
</feature>
<dbReference type="Gene3D" id="3.30.720.50">
    <property type="match status" value="2"/>
</dbReference>
<feature type="zinc finger region" description="C3H1-type" evidence="12">
    <location>
        <begin position="532"/>
        <end position="559"/>
    </location>
</feature>
<keyword evidence="14" id="KW-1133">Transmembrane helix</keyword>
<dbReference type="Pfam" id="PF02825">
    <property type="entry name" value="WWE"/>
    <property type="match status" value="1"/>
</dbReference>
<keyword evidence="4" id="KW-0963">Cytoplasm</keyword>
<dbReference type="InterPro" id="IPR056226">
    <property type="entry name" value="WH_PARP12"/>
</dbReference>
<dbReference type="PANTHER" id="PTHR45740">
    <property type="entry name" value="POLY [ADP-RIBOSE] POLYMERASE"/>
    <property type="match status" value="1"/>
</dbReference>
<protein>
    <submittedName>
        <fullName evidence="18">Poly [ADP-ribose] polymerase 12</fullName>
    </submittedName>
</protein>
<dbReference type="SMART" id="SM00356">
    <property type="entry name" value="ZnF_C3H1"/>
    <property type="match status" value="3"/>
</dbReference>
<feature type="domain" description="PARP catalytic" evidence="17">
    <location>
        <begin position="729"/>
        <end position="970"/>
    </location>
</feature>
<name>A0AA47N6H4_MERPO</name>
<evidence type="ECO:0000256" key="3">
    <source>
        <dbReference type="ARBA" id="ARBA00004906"/>
    </source>
</evidence>
<dbReference type="CDD" id="cd01439">
    <property type="entry name" value="TCCD_inducible_PARP_like"/>
    <property type="match status" value="2"/>
</dbReference>
<feature type="region of interest" description="Disordered" evidence="13">
    <location>
        <begin position="701"/>
        <end position="733"/>
    </location>
</feature>
<dbReference type="Pfam" id="PF23466">
    <property type="entry name" value="WWE_4"/>
    <property type="match status" value="1"/>
</dbReference>
<evidence type="ECO:0000259" key="17">
    <source>
        <dbReference type="PROSITE" id="PS51059"/>
    </source>
</evidence>
<comment type="pathway">
    <text evidence="3">Protein modification; protein ubiquitination.</text>
</comment>
<feature type="domain" description="PARP catalytic" evidence="17">
    <location>
        <begin position="59"/>
        <end position="304"/>
    </location>
</feature>
<dbReference type="SMART" id="SM00678">
    <property type="entry name" value="WWE"/>
    <property type="match status" value="1"/>
</dbReference>
<dbReference type="InterPro" id="IPR004170">
    <property type="entry name" value="WWE_dom"/>
</dbReference>
<sequence>MFLKHIATFSEMYQQNVKYKTRRDVRRRPRFVSAQEVQDKLRGSTSATSGASSSLADQVPANWDMKAVPDFGYKRIPLTSSSTEYKDVQSCFKRTMPTSVINSIDRIQNPSLWKVFQWQKTQIKAKNGGEPVSERHLYHGMDPSLVEAICEQNFDWRMCGVHGTLYGKVWSSLHHHLIMVKSMLVVFSSDVCLMPTGSYFARDASYSDMYSRAHGSLRKVMFVAHVLVGEFTTGSSSYARPPSRSTGKGLYDSCVNDIRDPGIFVVFEKPQIYPEMAGVVSKCIFANLCENQGCLEFGRFKEILRRGHFTVDNSVLLKILSDDGKFALSSPAKEIQADTQVVAKTHLRICHQVPGKCSQCDNLHLCRYLICGNCRYGKKCKNSHDVASEYNLALLMEAGLQNLSEKQLFQLLLLNDDYLLPEICSHYNRGNGEHGICKFTTSCTNLHVCQHFLQADCKFGDKCKRAHSFNEQIMKILKGRGLSEENIQLLGKIYHSKSIIKQPLPDIELPIRNLQIRATTSETTAAPATSEADRNEICLYFLRQHCSFKEKCVRVHYQLPYRWQVQGSDSLNWIDLPNMENTEKAYCDPKNNVKLLGETVRRLSTVSSVSKPNFFILTTDWLWYWQDEDGSWVEYGHNKEGESGGSPASVNSETLERVYLSEKETEGFSAGNQQYIINFKEMYQQNVKYKTRRDVRRRPRFVSAQEVQDKLRGSTSATSGASSSPADQVPANWDKKAVPDFGYKRIPLTSSSTEYKDVQSCFKRTMPTSVINSIDRIQNPSLWKVFQWYRYTRHLQKTQMKAKNGGKPVSERHLFHGMDPSLVEAICEQNFDWRMCGVHGTLYGKGTVYFSLVISPPPSHYGEMVAKAMLVVFSLLMFVFVTMPTGSYFARDASYSDKYSRALGSRRKVMFVAHVLVGEFTTGSSSYARPPSRSTGKGLYDSCVNNIRDPGIFVVFEKHQIYPEYIIDYS</sequence>
<feature type="domain" description="C3H1-type" evidence="15">
    <location>
        <begin position="532"/>
        <end position="559"/>
    </location>
</feature>
<comment type="subcellular location">
    <subcellularLocation>
        <location evidence="2">Cytoplasm</location>
    </subcellularLocation>
    <subcellularLocation>
        <location evidence="1">Nucleus</location>
    </subcellularLocation>
</comment>
<dbReference type="InterPro" id="IPR000571">
    <property type="entry name" value="Znf_CCCH"/>
</dbReference>
<dbReference type="InterPro" id="IPR037197">
    <property type="entry name" value="WWE_dom_sf"/>
</dbReference>
<dbReference type="Pfam" id="PF00642">
    <property type="entry name" value="zf-CCCH"/>
    <property type="match status" value="1"/>
</dbReference>
<dbReference type="SUPFAM" id="SSF56399">
    <property type="entry name" value="ADP-ribosylation"/>
    <property type="match status" value="3"/>
</dbReference>
<dbReference type="Gene3D" id="3.90.228.10">
    <property type="match status" value="3"/>
</dbReference>
<dbReference type="PANTHER" id="PTHR45740:SF6">
    <property type="entry name" value="PROTEIN MONO-ADP-RIBOSYLTRANSFERASE PARP12"/>
    <property type="match status" value="1"/>
</dbReference>
<evidence type="ECO:0000256" key="4">
    <source>
        <dbReference type="ARBA" id="ARBA00022490"/>
    </source>
</evidence>
<accession>A0AA47N6H4</accession>
<feature type="domain" description="WWE" evidence="16">
    <location>
        <begin position="608"/>
        <end position="697"/>
    </location>
</feature>
<keyword evidence="8 12" id="KW-0863">Zinc-finger</keyword>
<evidence type="ECO:0000256" key="11">
    <source>
        <dbReference type="ARBA" id="ARBA00024347"/>
    </source>
</evidence>
<feature type="compositionally biased region" description="Low complexity" evidence="13">
    <location>
        <begin position="43"/>
        <end position="54"/>
    </location>
</feature>
<dbReference type="GO" id="GO:1990404">
    <property type="term" value="F:NAD+-protein mono-ADP-ribosyltransferase activity"/>
    <property type="evidence" value="ECO:0007669"/>
    <property type="project" value="TreeGrafter"/>
</dbReference>
<dbReference type="Pfam" id="PF24356">
    <property type="entry name" value="WHD_PARP12"/>
    <property type="match status" value="1"/>
</dbReference>
<evidence type="ECO:0000256" key="6">
    <source>
        <dbReference type="ARBA" id="ARBA00022723"/>
    </source>
</evidence>
<gene>
    <name evidence="18" type="primary">PARP12_3</name>
    <name evidence="18" type="ORF">N1851_005712</name>
</gene>
<dbReference type="Gene3D" id="4.10.1000.10">
    <property type="entry name" value="Zinc finger, CCCH-type"/>
    <property type="match status" value="1"/>
</dbReference>
<dbReference type="Pfam" id="PF00644">
    <property type="entry name" value="PARP"/>
    <property type="match status" value="3"/>
</dbReference>
<keyword evidence="10" id="KW-0539">Nucleus</keyword>
<feature type="transmembrane region" description="Helical" evidence="14">
    <location>
        <begin position="868"/>
        <end position="890"/>
    </location>
</feature>
<dbReference type="EMBL" id="JAOPHQ010000900">
    <property type="protein sequence ID" value="KAK0152755.1"/>
    <property type="molecule type" value="Genomic_DNA"/>
</dbReference>
<dbReference type="Proteomes" id="UP001174136">
    <property type="component" value="Unassembled WGS sequence"/>
</dbReference>
<dbReference type="GO" id="GO:0003950">
    <property type="term" value="F:NAD+ poly-ADP-ribosyltransferase activity"/>
    <property type="evidence" value="ECO:0007669"/>
    <property type="project" value="InterPro"/>
</dbReference>
<feature type="zinc finger region" description="C3H1-type" evidence="12">
    <location>
        <begin position="365"/>
        <end position="387"/>
    </location>
</feature>
<keyword evidence="14" id="KW-0472">Membrane</keyword>
<dbReference type="InterPro" id="IPR057602">
    <property type="entry name" value="Zfn-CCCH_PARP12"/>
</dbReference>
<feature type="zinc finger region" description="C3H1-type" evidence="12">
    <location>
        <begin position="448"/>
        <end position="470"/>
    </location>
</feature>
<dbReference type="PROSITE" id="PS50103">
    <property type="entry name" value="ZF_C3H1"/>
    <property type="match status" value="3"/>
</dbReference>
<keyword evidence="5" id="KW-0597">Phosphoprotein</keyword>
<evidence type="ECO:0000256" key="5">
    <source>
        <dbReference type="ARBA" id="ARBA00022553"/>
    </source>
</evidence>
<feature type="compositionally biased region" description="Low complexity" evidence="13">
    <location>
        <begin position="713"/>
        <end position="724"/>
    </location>
</feature>
<keyword evidence="19" id="KW-1185">Reference proteome</keyword>
<dbReference type="SUPFAM" id="SSF117839">
    <property type="entry name" value="WWE domain"/>
    <property type="match status" value="1"/>
</dbReference>
<dbReference type="Gene3D" id="3.30.1370.210">
    <property type="match status" value="1"/>
</dbReference>
<dbReference type="GO" id="GO:0008270">
    <property type="term" value="F:zinc ion binding"/>
    <property type="evidence" value="ECO:0007669"/>
    <property type="project" value="UniProtKB-KW"/>
</dbReference>
<evidence type="ECO:0000256" key="7">
    <source>
        <dbReference type="ARBA" id="ARBA00022737"/>
    </source>
</evidence>
<feature type="domain" description="C3H1-type" evidence="15">
    <location>
        <begin position="448"/>
        <end position="470"/>
    </location>
</feature>
<organism evidence="18 19">
    <name type="scientific">Merluccius polli</name>
    <name type="common">Benguela hake</name>
    <name type="synonym">Merluccius cadenati</name>
    <dbReference type="NCBI Taxonomy" id="89951"/>
    <lineage>
        <taxon>Eukaryota</taxon>
        <taxon>Metazoa</taxon>
        <taxon>Chordata</taxon>
        <taxon>Craniata</taxon>
        <taxon>Vertebrata</taxon>
        <taxon>Euteleostomi</taxon>
        <taxon>Actinopterygii</taxon>
        <taxon>Neopterygii</taxon>
        <taxon>Teleostei</taxon>
        <taxon>Neoteleostei</taxon>
        <taxon>Acanthomorphata</taxon>
        <taxon>Zeiogadaria</taxon>
        <taxon>Gadariae</taxon>
        <taxon>Gadiformes</taxon>
        <taxon>Gadoidei</taxon>
        <taxon>Merlucciidae</taxon>
        <taxon>Merluccius</taxon>
    </lineage>
</organism>
<comment type="caution">
    <text evidence="18">The sequence shown here is derived from an EMBL/GenBank/DDBJ whole genome shotgun (WGS) entry which is preliminary data.</text>
</comment>
<dbReference type="PROSITE" id="PS51059">
    <property type="entry name" value="PARP_CATALYTIC"/>
    <property type="match status" value="2"/>
</dbReference>
<evidence type="ECO:0000259" key="15">
    <source>
        <dbReference type="PROSITE" id="PS50103"/>
    </source>
</evidence>
<comment type="similarity">
    <text evidence="11">Belongs to the ARTD/PARP family.</text>
</comment>
<dbReference type="GO" id="GO:0005737">
    <property type="term" value="C:cytoplasm"/>
    <property type="evidence" value="ECO:0007669"/>
    <property type="project" value="UniProtKB-SubCell"/>
</dbReference>
<dbReference type="Pfam" id="PF25261">
    <property type="entry name" value="zf-CCCH_PARP12"/>
    <property type="match status" value="1"/>
</dbReference>
<dbReference type="PROSITE" id="PS50918">
    <property type="entry name" value="WWE"/>
    <property type="match status" value="1"/>
</dbReference>
<evidence type="ECO:0000256" key="1">
    <source>
        <dbReference type="ARBA" id="ARBA00004123"/>
    </source>
</evidence>
<reference evidence="18" key="1">
    <citation type="journal article" date="2023" name="Front. Mar. Sci.">
        <title>A new Merluccius polli reference genome to investigate the effects of global change in West African waters.</title>
        <authorList>
            <person name="Mateo J.L."/>
            <person name="Blanco-Fernandez C."/>
            <person name="Garcia-Vazquez E."/>
            <person name="Machado-Schiaffino G."/>
        </authorList>
    </citation>
    <scope>NUCLEOTIDE SEQUENCE</scope>
    <source>
        <strain evidence="18">C29</strain>
        <tissue evidence="18">Fin</tissue>
    </source>
</reference>
<evidence type="ECO:0000256" key="2">
    <source>
        <dbReference type="ARBA" id="ARBA00004496"/>
    </source>
</evidence>
<keyword evidence="7" id="KW-0677">Repeat</keyword>
<dbReference type="InterPro" id="IPR018123">
    <property type="entry name" value="WWE-dom_subgr"/>
</dbReference>
<evidence type="ECO:0000256" key="12">
    <source>
        <dbReference type="PROSITE-ProRule" id="PRU00723"/>
    </source>
</evidence>
<keyword evidence="9 12" id="KW-0862">Zinc</keyword>
<keyword evidence="14" id="KW-0812">Transmembrane</keyword>
<dbReference type="InterPro" id="IPR012317">
    <property type="entry name" value="Poly(ADP-ribose)pol_cat_dom"/>
</dbReference>
<evidence type="ECO:0000256" key="9">
    <source>
        <dbReference type="ARBA" id="ARBA00022833"/>
    </source>
</evidence>
<evidence type="ECO:0000256" key="8">
    <source>
        <dbReference type="ARBA" id="ARBA00022771"/>
    </source>
</evidence>
<dbReference type="InterPro" id="IPR051712">
    <property type="entry name" value="ARTD-AVP"/>
</dbReference>